<dbReference type="InterPro" id="IPR019734">
    <property type="entry name" value="TPR_rpt"/>
</dbReference>
<dbReference type="AlphaFoldDB" id="A0A0M9VPN6"/>
<dbReference type="InterPro" id="IPR011990">
    <property type="entry name" value="TPR-like_helical_dom_sf"/>
</dbReference>
<dbReference type="InterPro" id="IPR032675">
    <property type="entry name" value="LRR_dom_sf"/>
</dbReference>
<dbReference type="GeneID" id="28727043"/>
<dbReference type="PROSITE" id="PS50181">
    <property type="entry name" value="FBOX"/>
    <property type="match status" value="1"/>
</dbReference>
<dbReference type="STRING" id="77020.A0A0M9VPN6"/>
<dbReference type="EMBL" id="LGAV01000003">
    <property type="protein sequence ID" value="KOS14633.1"/>
    <property type="molecule type" value="Genomic_DNA"/>
</dbReference>
<dbReference type="Gene3D" id="1.25.40.10">
    <property type="entry name" value="Tetratricopeptide repeat domain"/>
    <property type="match status" value="1"/>
</dbReference>
<keyword evidence="3" id="KW-1185">Reference proteome</keyword>
<organism evidence="2 3">
    <name type="scientific">Malassezia pachydermatis</name>
    <dbReference type="NCBI Taxonomy" id="77020"/>
    <lineage>
        <taxon>Eukaryota</taxon>
        <taxon>Fungi</taxon>
        <taxon>Dikarya</taxon>
        <taxon>Basidiomycota</taxon>
        <taxon>Ustilaginomycotina</taxon>
        <taxon>Malasseziomycetes</taxon>
        <taxon>Malasseziales</taxon>
        <taxon>Malasseziaceae</taxon>
        <taxon>Malassezia</taxon>
    </lineage>
</organism>
<dbReference type="SMART" id="SM00256">
    <property type="entry name" value="FBOX"/>
    <property type="match status" value="1"/>
</dbReference>
<sequence length="496" mass="55868">MAGETTQRALRRVTQSLDTEKNTKKRALLYLQRALYYATSQDSKHALRDTREAMRLASSDVDALTRAAHIFTVLNMPEKAVRVLDAALHRAPTDSQAQHIHSLRIALQPRESALHRLPVELMVHVFGYLSFASLFPCMQVCRAWRRWITRHSPLWHTIHVKAASGPPSADPVVLRAQSDTLKTFVSRSTRHLSHLSLTPPLTNMDRPWRILPYLRLTSLYIECDYTRAAAWFAWAMQLPKLHQLTIQCTASKFTSPHPWLGSPMPVPTATPPLTHLSLFQTPPLREEHASLCSHLHSFVYDAGPSMQALQDVRERAMPIITSICLDLGGGALRSLPTVPNLSSQPMFPYLEILKAPWTLVWPLLTPHLRVWECQLAGAGTTTYALMELVHATRTTLEEWNIRLTSDTRTQIVDDVLAQCTNLHTLRIYVDEATVDPPGLLTPAAAMASVCTPALLLQLLTPGALHHQVRCPKLQRIEIHNDTSVRGRELMEMHGKR</sequence>
<accession>A0A0M9VPN6</accession>
<dbReference type="InterPro" id="IPR036047">
    <property type="entry name" value="F-box-like_dom_sf"/>
</dbReference>
<dbReference type="VEuPathDB" id="FungiDB:Malapachy_0653"/>
<dbReference type="SUPFAM" id="SSF81383">
    <property type="entry name" value="F-box domain"/>
    <property type="match status" value="1"/>
</dbReference>
<gene>
    <name evidence="2" type="ORF">Malapachy_0653</name>
</gene>
<dbReference type="SUPFAM" id="SSF48452">
    <property type="entry name" value="TPR-like"/>
    <property type="match status" value="1"/>
</dbReference>
<dbReference type="Gene3D" id="3.80.10.10">
    <property type="entry name" value="Ribonuclease Inhibitor"/>
    <property type="match status" value="1"/>
</dbReference>
<dbReference type="OrthoDB" id="2423701at2759"/>
<name>A0A0M9VPN6_9BASI</name>
<dbReference type="RefSeq" id="XP_017992265.1">
    <property type="nucleotide sequence ID" value="XM_018135168.1"/>
</dbReference>
<comment type="caution">
    <text evidence="2">The sequence shown here is derived from an EMBL/GenBank/DDBJ whole genome shotgun (WGS) entry which is preliminary data.</text>
</comment>
<feature type="domain" description="F-box" evidence="1">
    <location>
        <begin position="111"/>
        <end position="158"/>
    </location>
</feature>
<dbReference type="Pfam" id="PF12937">
    <property type="entry name" value="F-box-like"/>
    <property type="match status" value="1"/>
</dbReference>
<evidence type="ECO:0000259" key="1">
    <source>
        <dbReference type="PROSITE" id="PS50181"/>
    </source>
</evidence>
<dbReference type="Proteomes" id="UP000037751">
    <property type="component" value="Unassembled WGS sequence"/>
</dbReference>
<evidence type="ECO:0000313" key="2">
    <source>
        <dbReference type="EMBL" id="KOS14633.1"/>
    </source>
</evidence>
<evidence type="ECO:0000313" key="3">
    <source>
        <dbReference type="Proteomes" id="UP000037751"/>
    </source>
</evidence>
<dbReference type="SMART" id="SM00028">
    <property type="entry name" value="TPR"/>
    <property type="match status" value="2"/>
</dbReference>
<reference evidence="2 3" key="1">
    <citation type="submission" date="2015-07" db="EMBL/GenBank/DDBJ databases">
        <title>Draft Genome Sequence of Malassezia furfur CBS1878 and Malassezia pachydermatis CBS1879.</title>
        <authorList>
            <person name="Triana S."/>
            <person name="Ohm R."/>
            <person name="Gonzalez A."/>
            <person name="DeCock H."/>
            <person name="Restrepo S."/>
            <person name="Celis A."/>
        </authorList>
    </citation>
    <scope>NUCLEOTIDE SEQUENCE [LARGE SCALE GENOMIC DNA]</scope>
    <source>
        <strain evidence="2 3">CBS 1879</strain>
    </source>
</reference>
<protein>
    <submittedName>
        <fullName evidence="2">F-box tpr repeat containing protein pof3</fullName>
    </submittedName>
</protein>
<proteinExistence type="predicted"/>
<dbReference type="InterPro" id="IPR001810">
    <property type="entry name" value="F-box_dom"/>
</dbReference>